<sequence precursor="true">MNTSTNYSARAGLRTALGLSLAALLSTPAAAEDVIIRTPVRDLKITQGSLPAGDARRPSMPSTIPWGQEVKAEEMPYVVLEGAGEGFVDVGWPGGEPDLGRTTWPLAPVGHVYPDDVLCIRVPAADGEIRGRLTVPAEKGMASVSFAIPIRPTTAEDRHAFGVAKLSHYQLLLHQGGPGVPWFRRQIRDASTLLAEPERINVAEPRRAGRTSGSGATTLEDTFSLFGGGRAIGENLQLDRPLPLGGPDSGPMMRSEQPAANAVPPKAQVKLDSLAGINVGEMDWRAKLAGRKPTLDPLSRAIPADQHALFLGSPAAAKGLIGLLQQKAMPILGTAGLADEILPVQRRVERQLGVTLDEIAAFQARVDGDRSIRGLALTGSDPYLATGTDVAVLFDAADPSALKEFLRDRLHAACRVAGADVRVVEQDGPGCRILIARSADRSLSAYLAAWDGTVLLTNSPWQVQQVGKAVAGQVPRLADAPEYAFFRDRYPRGREEEAGLVVLTDATIRRWCGPRWRIGSSRRVRAAGWLAAIQADHLAEVVAGAVRSRPLDVTAAMAPGIDLGRVRLSGTGVSSETYGTLSNPAPIAELPLEEVTAEEAAAYGLWRDGYQRNWRRYFDPIAIRLAIRPQGSVEADLTVTPLIASSEYKPMIDLTGASRIGQGDGDPHPEAILHAIAAIDVKAVVAQTAGNEITRMTNMPAQVALGWIGNAASVYLDSDPIWKEAAAQPDPTSFLSGNLERLPIGLHVASTDGTRLALFLAGVRAFVDQSAPGLVAYETRKHGVHDYVRVSQVQGEGPAGRLAIYYAATPRALVISPSEKVVRRFFDRIDAAKAGAESKLPPGPPRPEWLGDSVALRVTPEMLQVVASAAPPGFHETLRRQSWANLPILNEYHRLFPGRDPAEVHESLWGTRPSCPGGGRYVWNDAWKTMESTSFGCPGAPRPGPGQGLLGPLEGFEDIRFGLTFEDQGLRARVAVNPKKAP</sequence>
<feature type="chain" id="PRO_5022690002" evidence="1">
    <location>
        <begin position="32"/>
        <end position="982"/>
    </location>
</feature>
<feature type="signal peptide" evidence="1">
    <location>
        <begin position="1"/>
        <end position="31"/>
    </location>
</feature>
<dbReference type="AlphaFoldDB" id="A0A5B9WA37"/>
<protein>
    <submittedName>
        <fullName evidence="2">Uncharacterized protein</fullName>
    </submittedName>
</protein>
<keyword evidence="3" id="KW-1185">Reference proteome</keyword>
<keyword evidence="1" id="KW-0732">Signal</keyword>
<evidence type="ECO:0000313" key="3">
    <source>
        <dbReference type="Proteomes" id="UP000324233"/>
    </source>
</evidence>
<name>A0A5B9WA37_9BACT</name>
<evidence type="ECO:0000256" key="1">
    <source>
        <dbReference type="SAM" id="SignalP"/>
    </source>
</evidence>
<dbReference type="RefSeq" id="WP_148596578.1">
    <property type="nucleotide sequence ID" value="NZ_CP042997.1"/>
</dbReference>
<dbReference type="KEGG" id="agv:OJF2_55400"/>
<dbReference type="EMBL" id="CP042997">
    <property type="protein sequence ID" value="QEH36955.1"/>
    <property type="molecule type" value="Genomic_DNA"/>
</dbReference>
<accession>A0A5B9WA37</accession>
<gene>
    <name evidence="2" type="ORF">OJF2_55400</name>
</gene>
<dbReference type="Proteomes" id="UP000324233">
    <property type="component" value="Chromosome"/>
</dbReference>
<evidence type="ECO:0000313" key="2">
    <source>
        <dbReference type="EMBL" id="QEH36955.1"/>
    </source>
</evidence>
<dbReference type="OrthoDB" id="219532at2"/>
<organism evidence="2 3">
    <name type="scientific">Aquisphaera giovannonii</name>
    <dbReference type="NCBI Taxonomy" id="406548"/>
    <lineage>
        <taxon>Bacteria</taxon>
        <taxon>Pseudomonadati</taxon>
        <taxon>Planctomycetota</taxon>
        <taxon>Planctomycetia</taxon>
        <taxon>Isosphaerales</taxon>
        <taxon>Isosphaeraceae</taxon>
        <taxon>Aquisphaera</taxon>
    </lineage>
</organism>
<reference evidence="2 3" key="1">
    <citation type="submission" date="2019-08" db="EMBL/GenBank/DDBJ databases">
        <title>Deep-cultivation of Planctomycetes and their phenomic and genomic characterization uncovers novel biology.</title>
        <authorList>
            <person name="Wiegand S."/>
            <person name="Jogler M."/>
            <person name="Boedeker C."/>
            <person name="Pinto D."/>
            <person name="Vollmers J."/>
            <person name="Rivas-Marin E."/>
            <person name="Kohn T."/>
            <person name="Peeters S.H."/>
            <person name="Heuer A."/>
            <person name="Rast P."/>
            <person name="Oberbeckmann S."/>
            <person name="Bunk B."/>
            <person name="Jeske O."/>
            <person name="Meyerdierks A."/>
            <person name="Storesund J.E."/>
            <person name="Kallscheuer N."/>
            <person name="Luecker S."/>
            <person name="Lage O.M."/>
            <person name="Pohl T."/>
            <person name="Merkel B.J."/>
            <person name="Hornburger P."/>
            <person name="Mueller R.-W."/>
            <person name="Bruemmer F."/>
            <person name="Labrenz M."/>
            <person name="Spormann A.M."/>
            <person name="Op den Camp H."/>
            <person name="Overmann J."/>
            <person name="Amann R."/>
            <person name="Jetten M.S.M."/>
            <person name="Mascher T."/>
            <person name="Medema M.H."/>
            <person name="Devos D.P."/>
            <person name="Kaster A.-K."/>
            <person name="Ovreas L."/>
            <person name="Rohde M."/>
            <person name="Galperin M.Y."/>
            <person name="Jogler C."/>
        </authorList>
    </citation>
    <scope>NUCLEOTIDE SEQUENCE [LARGE SCALE GENOMIC DNA]</scope>
    <source>
        <strain evidence="2 3">OJF2</strain>
    </source>
</reference>
<proteinExistence type="predicted"/>